<keyword evidence="2" id="KW-1185">Reference proteome</keyword>
<dbReference type="AlphaFoldDB" id="A0AAP0KFT8"/>
<dbReference type="EMBL" id="JBBNAF010000004">
    <property type="protein sequence ID" value="KAK9151786.1"/>
    <property type="molecule type" value="Genomic_DNA"/>
</dbReference>
<evidence type="ECO:0000313" key="2">
    <source>
        <dbReference type="Proteomes" id="UP001420932"/>
    </source>
</evidence>
<organism evidence="1 2">
    <name type="scientific">Stephania yunnanensis</name>
    <dbReference type="NCBI Taxonomy" id="152371"/>
    <lineage>
        <taxon>Eukaryota</taxon>
        <taxon>Viridiplantae</taxon>
        <taxon>Streptophyta</taxon>
        <taxon>Embryophyta</taxon>
        <taxon>Tracheophyta</taxon>
        <taxon>Spermatophyta</taxon>
        <taxon>Magnoliopsida</taxon>
        <taxon>Ranunculales</taxon>
        <taxon>Menispermaceae</taxon>
        <taxon>Menispermoideae</taxon>
        <taxon>Cissampelideae</taxon>
        <taxon>Stephania</taxon>
    </lineage>
</organism>
<accession>A0AAP0KFT8</accession>
<evidence type="ECO:0000313" key="1">
    <source>
        <dbReference type="EMBL" id="KAK9151786.1"/>
    </source>
</evidence>
<proteinExistence type="predicted"/>
<gene>
    <name evidence="1" type="ORF">Syun_010095</name>
</gene>
<name>A0AAP0KFT8_9MAGN</name>
<protein>
    <submittedName>
        <fullName evidence="1">Uncharacterized protein</fullName>
    </submittedName>
</protein>
<comment type="caution">
    <text evidence="1">The sequence shown here is derived from an EMBL/GenBank/DDBJ whole genome shotgun (WGS) entry which is preliminary data.</text>
</comment>
<reference evidence="1 2" key="1">
    <citation type="submission" date="2024-01" db="EMBL/GenBank/DDBJ databases">
        <title>Genome assemblies of Stephania.</title>
        <authorList>
            <person name="Yang L."/>
        </authorList>
    </citation>
    <scope>NUCLEOTIDE SEQUENCE [LARGE SCALE GENOMIC DNA]</scope>
    <source>
        <strain evidence="1">YNDBR</strain>
        <tissue evidence="1">Leaf</tissue>
    </source>
</reference>
<dbReference type="Proteomes" id="UP001420932">
    <property type="component" value="Unassembled WGS sequence"/>
</dbReference>
<sequence length="179" mass="20297">MTVLPACEVAGVDIPRFATTPASPSRQLPNALDLVEEEVNALAECCDKTFLQRAGLELMDMMAIYQDGAYERLCRFQSCWAEKQLSVTHFGSSRMLHIILSSSRALSSSPGYSSLTFGNEPSGTEAKDKERVVCTLYTGKRCKCESWYCGPKPHKPYQFIRHRQLYLSRNPREFQRMTQ</sequence>